<feature type="compositionally biased region" description="Low complexity" evidence="1">
    <location>
        <begin position="59"/>
        <end position="83"/>
    </location>
</feature>
<feature type="region of interest" description="Disordered" evidence="1">
    <location>
        <begin position="168"/>
        <end position="195"/>
    </location>
</feature>
<organism evidence="2 3">
    <name type="scientific">Eragrostis curvula</name>
    <name type="common">weeping love grass</name>
    <dbReference type="NCBI Taxonomy" id="38414"/>
    <lineage>
        <taxon>Eukaryota</taxon>
        <taxon>Viridiplantae</taxon>
        <taxon>Streptophyta</taxon>
        <taxon>Embryophyta</taxon>
        <taxon>Tracheophyta</taxon>
        <taxon>Spermatophyta</taxon>
        <taxon>Magnoliopsida</taxon>
        <taxon>Liliopsida</taxon>
        <taxon>Poales</taxon>
        <taxon>Poaceae</taxon>
        <taxon>PACMAD clade</taxon>
        <taxon>Chloridoideae</taxon>
        <taxon>Eragrostideae</taxon>
        <taxon>Eragrostidinae</taxon>
        <taxon>Eragrostis</taxon>
    </lineage>
</organism>
<name>A0A5J9UY68_9POAL</name>
<evidence type="ECO:0000313" key="3">
    <source>
        <dbReference type="Proteomes" id="UP000324897"/>
    </source>
</evidence>
<feature type="compositionally biased region" description="Polar residues" evidence="1">
    <location>
        <begin position="169"/>
        <end position="178"/>
    </location>
</feature>
<gene>
    <name evidence="2" type="ORF">EJB05_19740</name>
</gene>
<evidence type="ECO:0000256" key="1">
    <source>
        <dbReference type="SAM" id="MobiDB-lite"/>
    </source>
</evidence>
<dbReference type="Proteomes" id="UP000324897">
    <property type="component" value="Chromosome 1"/>
</dbReference>
<keyword evidence="3" id="KW-1185">Reference proteome</keyword>
<sequence length="248" mass="25880">MRIPRRRKKGRVRVLVSWDPHQIHFVSLGWSGDESGGRRRREPPGCRLLLPPTRGGPGASSSSISGALDGSASQPPLSGSSGSPLPPPSPTLGSAALACRFLPPTRGGAEIPSSSLSGAWDGSASLPPSLSGSPGSGTNPLPLPSPTLGSAALACLLLLPTAHVVVREPTSSSPSGAQGSDAIPPTPPSDDSIWGQNRSEQLFVRRIRVREADLDADNGSNVLYSKMWCIDAGLVDINFFFCVAFFIR</sequence>
<proteinExistence type="predicted"/>
<evidence type="ECO:0000313" key="2">
    <source>
        <dbReference type="EMBL" id="TVU28231.1"/>
    </source>
</evidence>
<reference evidence="2 3" key="1">
    <citation type="journal article" date="2019" name="Sci. Rep.">
        <title>A high-quality genome of Eragrostis curvula grass provides insights into Poaceae evolution and supports new strategies to enhance forage quality.</title>
        <authorList>
            <person name="Carballo J."/>
            <person name="Santos B.A.C.M."/>
            <person name="Zappacosta D."/>
            <person name="Garbus I."/>
            <person name="Selva J.P."/>
            <person name="Gallo C.A."/>
            <person name="Diaz A."/>
            <person name="Albertini E."/>
            <person name="Caccamo M."/>
            <person name="Echenique V."/>
        </authorList>
    </citation>
    <scope>NUCLEOTIDE SEQUENCE [LARGE SCALE GENOMIC DNA]</scope>
    <source>
        <strain evidence="3">cv. Victoria</strain>
        <tissue evidence="2">Leaf</tissue>
    </source>
</reference>
<feature type="region of interest" description="Disordered" evidence="1">
    <location>
        <begin position="29"/>
        <end position="95"/>
    </location>
</feature>
<accession>A0A5J9UY68</accession>
<dbReference type="AlphaFoldDB" id="A0A5J9UY68"/>
<feature type="non-terminal residue" evidence="2">
    <location>
        <position position="1"/>
    </location>
</feature>
<feature type="region of interest" description="Disordered" evidence="1">
    <location>
        <begin position="108"/>
        <end position="143"/>
    </location>
</feature>
<feature type="compositionally biased region" description="Low complexity" evidence="1">
    <location>
        <begin position="122"/>
        <end position="143"/>
    </location>
</feature>
<dbReference type="EMBL" id="RWGY01000011">
    <property type="protein sequence ID" value="TVU28231.1"/>
    <property type="molecule type" value="Genomic_DNA"/>
</dbReference>
<comment type="caution">
    <text evidence="2">The sequence shown here is derived from an EMBL/GenBank/DDBJ whole genome shotgun (WGS) entry which is preliminary data.</text>
</comment>
<protein>
    <submittedName>
        <fullName evidence="2">Uncharacterized protein</fullName>
    </submittedName>
</protein>
<dbReference type="Gramene" id="TVU28231">
    <property type="protein sequence ID" value="TVU28231"/>
    <property type="gene ID" value="EJB05_19740"/>
</dbReference>